<dbReference type="GO" id="GO:0003730">
    <property type="term" value="F:mRNA 3'-UTR binding"/>
    <property type="evidence" value="ECO:0007669"/>
    <property type="project" value="TreeGrafter"/>
</dbReference>
<organism evidence="5">
    <name type="scientific">Timema californicum</name>
    <name type="common">California timema</name>
    <name type="synonym">Walking stick</name>
    <dbReference type="NCBI Taxonomy" id="61474"/>
    <lineage>
        <taxon>Eukaryota</taxon>
        <taxon>Metazoa</taxon>
        <taxon>Ecdysozoa</taxon>
        <taxon>Arthropoda</taxon>
        <taxon>Hexapoda</taxon>
        <taxon>Insecta</taxon>
        <taxon>Pterygota</taxon>
        <taxon>Neoptera</taxon>
        <taxon>Polyneoptera</taxon>
        <taxon>Phasmatodea</taxon>
        <taxon>Timematodea</taxon>
        <taxon>Timematoidea</taxon>
        <taxon>Timematidae</taxon>
        <taxon>Timema</taxon>
    </lineage>
</organism>
<feature type="domain" description="RRM" evidence="4">
    <location>
        <begin position="133"/>
        <end position="210"/>
    </location>
</feature>
<feature type="domain" description="RRM" evidence="4">
    <location>
        <begin position="81"/>
        <end position="133"/>
    </location>
</feature>
<evidence type="ECO:0000256" key="1">
    <source>
        <dbReference type="ARBA" id="ARBA00022884"/>
    </source>
</evidence>
<dbReference type="GO" id="GO:0071013">
    <property type="term" value="C:catalytic step 2 spliceosome"/>
    <property type="evidence" value="ECO:0007669"/>
    <property type="project" value="TreeGrafter"/>
</dbReference>
<feature type="region of interest" description="Disordered" evidence="3">
    <location>
        <begin position="214"/>
        <end position="258"/>
    </location>
</feature>
<feature type="domain" description="RRM" evidence="4">
    <location>
        <begin position="30"/>
        <end position="72"/>
    </location>
</feature>
<reference evidence="5" key="1">
    <citation type="submission" date="2020-11" db="EMBL/GenBank/DDBJ databases">
        <authorList>
            <person name="Tran Van P."/>
        </authorList>
    </citation>
    <scope>NUCLEOTIDE SEQUENCE</scope>
</reference>
<dbReference type="InterPro" id="IPR012677">
    <property type="entry name" value="Nucleotide-bd_a/b_plait_sf"/>
</dbReference>
<dbReference type="CDD" id="cd12328">
    <property type="entry name" value="RRM2_hnRNPA_like"/>
    <property type="match status" value="1"/>
</dbReference>
<proteinExistence type="predicted"/>
<dbReference type="SUPFAM" id="SSF54928">
    <property type="entry name" value="RNA-binding domain, RBD"/>
    <property type="match status" value="3"/>
</dbReference>
<dbReference type="EMBL" id="OE179183">
    <property type="protein sequence ID" value="CAD7567919.1"/>
    <property type="molecule type" value="Genomic_DNA"/>
</dbReference>
<dbReference type="PROSITE" id="PS50102">
    <property type="entry name" value="RRM"/>
    <property type="match status" value="3"/>
</dbReference>
<evidence type="ECO:0000256" key="3">
    <source>
        <dbReference type="SAM" id="MobiDB-lite"/>
    </source>
</evidence>
<evidence type="ECO:0000313" key="5">
    <source>
        <dbReference type="EMBL" id="CAD7567919.1"/>
    </source>
</evidence>
<dbReference type="Pfam" id="PF00076">
    <property type="entry name" value="RRM_1"/>
    <property type="match status" value="3"/>
</dbReference>
<keyword evidence="1 2" id="KW-0694">RNA-binding</keyword>
<feature type="region of interest" description="Disordered" evidence="3">
    <location>
        <begin position="1"/>
        <end position="21"/>
    </location>
</feature>
<dbReference type="InterPro" id="IPR000504">
    <property type="entry name" value="RRM_dom"/>
</dbReference>
<dbReference type="SMART" id="SM00360">
    <property type="entry name" value="RRM"/>
    <property type="match status" value="3"/>
</dbReference>
<feature type="compositionally biased region" description="Basic and acidic residues" evidence="3">
    <location>
        <begin position="11"/>
        <end position="21"/>
    </location>
</feature>
<dbReference type="InterPro" id="IPR035979">
    <property type="entry name" value="RBD_domain_sf"/>
</dbReference>
<feature type="compositionally biased region" description="Gly residues" evidence="3">
    <location>
        <begin position="215"/>
        <end position="258"/>
    </location>
</feature>
<dbReference type="AlphaFoldDB" id="A0A7R9IW59"/>
<sequence>MQSSRGVGNHGYERYEPCGDGGKAEPEHIRKLFIGGLDYRTTDESLKKHFEQWGEIVDVVVMKDPNTKRLDGGKAEPEHIRKLFIGGLDYRTTDESLKKHFEQWGEIVDVVVMKDPNTKRLEIGRPEAGATVKKLFVGGLKEDMEEDDMREYFKQFGTVMSVAIVVDKETGKKRGFGFVEFDDYDPVDKICLQRSHQIRGKHIDVKKALSKAEMAGGGGRGGGGGGGGRGGRGGGGGSSSSWGGRGGGDWNNSSGGGWGGEIATTRTVVILGRVKAGEVVVELLEVGVKEVLGVIIVEVDNGARTTLAVAINKIMEVVRSEEETSVEQEADLVPTRVVVVGAAVEVAMGPEEQEAVMEVELADIKFLYCHQPIFQVLLQYLRLAGSGRNRQAN</sequence>
<dbReference type="GO" id="GO:0000398">
    <property type="term" value="P:mRNA splicing, via spliceosome"/>
    <property type="evidence" value="ECO:0007669"/>
    <property type="project" value="TreeGrafter"/>
</dbReference>
<protein>
    <submittedName>
        <fullName evidence="5">(California timema) hypothetical protein</fullName>
    </submittedName>
</protein>
<evidence type="ECO:0000259" key="4">
    <source>
        <dbReference type="PROSITE" id="PS50102"/>
    </source>
</evidence>
<dbReference type="Gene3D" id="3.30.70.330">
    <property type="match status" value="3"/>
</dbReference>
<evidence type="ECO:0000256" key="2">
    <source>
        <dbReference type="PROSITE-ProRule" id="PRU00176"/>
    </source>
</evidence>
<name>A0A7R9IW59_TIMCA</name>
<accession>A0A7R9IW59</accession>
<dbReference type="PANTHER" id="PTHR48026">
    <property type="entry name" value="HOMOLOGOUS TO DROSOPHILA SQD (SQUID) PROTEIN"/>
    <property type="match status" value="1"/>
</dbReference>
<gene>
    <name evidence="5" type="ORF">TCMB3V08_LOCUS696</name>
</gene>
<dbReference type="PANTHER" id="PTHR48026:SF28">
    <property type="entry name" value="HETEROGENEOUS NUCLEAR RIBONUCLEOPROTEIN A0,-LIKE"/>
    <property type="match status" value="1"/>
</dbReference>